<dbReference type="HOGENOM" id="CLU_105320_0_2_9"/>
<keyword evidence="1" id="KW-1133">Transmembrane helix</keyword>
<feature type="transmembrane region" description="Helical" evidence="1">
    <location>
        <begin position="16"/>
        <end position="35"/>
    </location>
</feature>
<keyword evidence="1" id="KW-0812">Transmembrane</keyword>
<accession>G7W1C5</accession>
<dbReference type="PANTHER" id="PTHR35792">
    <property type="entry name" value="GENERAL STRESS PROTEIN"/>
    <property type="match status" value="1"/>
</dbReference>
<evidence type="ECO:0008006" key="4">
    <source>
        <dbReference type="Google" id="ProtNLM"/>
    </source>
</evidence>
<protein>
    <recommendedName>
        <fullName evidence="4">General stress protein</fullName>
    </recommendedName>
</protein>
<dbReference type="Pfam" id="PF12732">
    <property type="entry name" value="YtxH"/>
    <property type="match status" value="1"/>
</dbReference>
<dbReference type="eggNOG" id="COG4980">
    <property type="taxonomic scope" value="Bacteria"/>
</dbReference>
<gene>
    <name evidence="2" type="ordered locus">HPL003_02630</name>
</gene>
<reference evidence="2 3" key="3">
    <citation type="journal article" date="2012" name="J. Bacteriol.">
        <title>Genome Sequence of Paenibacillus terrae HPL-003, a Xylanase-Producing Bacterium Isolated from Soil Found in Forest Residue.</title>
        <authorList>
            <person name="Shin S.H."/>
            <person name="Kim S."/>
            <person name="Kim J.Y."/>
            <person name="Song H.Y."/>
            <person name="Cho S.J."/>
            <person name="Kim D.R."/>
            <person name="Lee K.I."/>
            <person name="Lim H.K."/>
            <person name="Park N.J."/>
            <person name="Hwang I.T."/>
            <person name="Yang K.S."/>
        </authorList>
    </citation>
    <scope>NUCLEOTIDE SEQUENCE [LARGE SCALE GENOMIC DNA]</scope>
    <source>
        <strain evidence="2 3">HPL-003</strain>
    </source>
</reference>
<dbReference type="PANTHER" id="PTHR35792:SF1">
    <property type="entry name" value="SLL0268 PROTEIN"/>
    <property type="match status" value="1"/>
</dbReference>
<dbReference type="RefSeq" id="WP_014278088.1">
    <property type="nucleotide sequence ID" value="NC_016641.1"/>
</dbReference>
<evidence type="ECO:0000313" key="3">
    <source>
        <dbReference type="Proteomes" id="UP000005876"/>
    </source>
</evidence>
<dbReference type="EMBL" id="CP003107">
    <property type="protein sequence ID" value="AET57306.1"/>
    <property type="molecule type" value="Genomic_DNA"/>
</dbReference>
<name>G7W1C5_PAETH</name>
<dbReference type="KEGG" id="pta:HPL003_02630"/>
<reference key="2">
    <citation type="submission" date="2011-11" db="EMBL/GenBank/DDBJ databases">
        <authorList>
            <person name="Shin S.H."/>
            <person name="Kim S."/>
            <person name="Kim J.Y."/>
        </authorList>
    </citation>
    <scope>NUCLEOTIDE SEQUENCE</scope>
    <source>
        <strain>HPL-003</strain>
    </source>
</reference>
<dbReference type="Proteomes" id="UP000005876">
    <property type="component" value="Chromosome"/>
</dbReference>
<reference evidence="3" key="1">
    <citation type="submission" date="2011-11" db="EMBL/GenBank/DDBJ databases">
        <title>Complete sequence of Paenibacillus terrae HPL-003.</title>
        <authorList>
            <person name="Shin S.H."/>
            <person name="Kim S."/>
            <person name="Kim J.Y."/>
        </authorList>
    </citation>
    <scope>NUCLEOTIDE SEQUENCE [LARGE SCALE GENOMIC DNA]</scope>
    <source>
        <strain evidence="3">HPL-003</strain>
    </source>
</reference>
<keyword evidence="1" id="KW-0472">Membrane</keyword>
<dbReference type="STRING" id="985665.HPL003_02630"/>
<dbReference type="AlphaFoldDB" id="G7W1C5"/>
<dbReference type="InterPro" id="IPR052928">
    <property type="entry name" value="Desiccation-related_membrane"/>
</dbReference>
<dbReference type="OrthoDB" id="2666558at2"/>
<sequence>MSNIDNQNTVGNSSSFAKGLLIGGLIGAAAALLFAPKPGRDLRSDLSEKITVVSDKTKDVASVVSSKATDLAKTVTSKTADVAKTVSESKDNIVSSVTKASADIVDEAAKADKEVMDATAQAAEETQKQLNATS</sequence>
<dbReference type="InterPro" id="IPR024623">
    <property type="entry name" value="YtxH"/>
</dbReference>
<proteinExistence type="predicted"/>
<evidence type="ECO:0000313" key="2">
    <source>
        <dbReference type="EMBL" id="AET57306.1"/>
    </source>
</evidence>
<organism evidence="2 3">
    <name type="scientific">Paenibacillus terrae (strain HPL-003)</name>
    <dbReference type="NCBI Taxonomy" id="985665"/>
    <lineage>
        <taxon>Bacteria</taxon>
        <taxon>Bacillati</taxon>
        <taxon>Bacillota</taxon>
        <taxon>Bacilli</taxon>
        <taxon>Bacillales</taxon>
        <taxon>Paenibacillaceae</taxon>
        <taxon>Paenibacillus</taxon>
    </lineage>
</organism>
<evidence type="ECO:0000256" key="1">
    <source>
        <dbReference type="SAM" id="Phobius"/>
    </source>
</evidence>